<name>A0A6S6QWT3_9HYPH</name>
<dbReference type="Pfam" id="PF18348">
    <property type="entry name" value="SH3_16"/>
    <property type="match status" value="1"/>
</dbReference>
<dbReference type="RefSeq" id="WP_222875631.1">
    <property type="nucleotide sequence ID" value="NZ_AP023361.1"/>
</dbReference>
<dbReference type="EMBL" id="AP023361">
    <property type="protein sequence ID" value="BCJ92025.1"/>
    <property type="molecule type" value="Genomic_DNA"/>
</dbReference>
<keyword evidence="2" id="KW-0645">Protease</keyword>
<dbReference type="PROSITE" id="PS51935">
    <property type="entry name" value="NLPC_P60"/>
    <property type="match status" value="1"/>
</dbReference>
<proteinExistence type="inferred from homology"/>
<dbReference type="Gene3D" id="3.90.1720.10">
    <property type="entry name" value="endopeptidase domain like (from Nostoc punctiforme)"/>
    <property type="match status" value="1"/>
</dbReference>
<protein>
    <submittedName>
        <fullName evidence="6">Peptidase P60</fullName>
    </submittedName>
</protein>
<comment type="similarity">
    <text evidence="1">Belongs to the peptidase C40 family.</text>
</comment>
<dbReference type="InterPro" id="IPR041382">
    <property type="entry name" value="SH3_16"/>
</dbReference>
<evidence type="ECO:0000256" key="3">
    <source>
        <dbReference type="ARBA" id="ARBA00022801"/>
    </source>
</evidence>
<evidence type="ECO:0000256" key="1">
    <source>
        <dbReference type="ARBA" id="ARBA00007074"/>
    </source>
</evidence>
<dbReference type="InterPro" id="IPR000064">
    <property type="entry name" value="NLP_P60_dom"/>
</dbReference>
<dbReference type="PANTHER" id="PTHR47359">
    <property type="entry name" value="PEPTIDOGLYCAN DL-ENDOPEPTIDASE CWLO"/>
    <property type="match status" value="1"/>
</dbReference>
<accession>A0A6S6QWT3</accession>
<dbReference type="AlphaFoldDB" id="A0A6S6QWT3"/>
<dbReference type="GO" id="GO:0006508">
    <property type="term" value="P:proteolysis"/>
    <property type="evidence" value="ECO:0007669"/>
    <property type="project" value="UniProtKB-KW"/>
</dbReference>
<sequence length="262" mass="28091">MAPDPRLTPPEGIGIPARIAAGAAPLRKEPRPDAPLLTEAIFGEPVEVYGQNEGWAHVQLQNDLYVGWLPGWALDTPLQPTHRVTALRSFVFPGPDIKLPPHEMLSIGSRVTVIGEQGPFAIIAPRGYAVARHLESLAHTEKDFVAVAERFAGTPYLWGGKTSLGLDCSGLVQISLDAVGTKAPRDTDLQEKAIGAEVPFERGSALQRGDLVFWKGHVAIARGDGTLIHANAHHMAVAIEPAEEAIARIKAAGSEITSIRRI</sequence>
<dbReference type="Gene3D" id="2.30.30.40">
    <property type="entry name" value="SH3 Domains"/>
    <property type="match status" value="1"/>
</dbReference>
<dbReference type="Pfam" id="PF00877">
    <property type="entry name" value="NLPC_P60"/>
    <property type="match status" value="1"/>
</dbReference>
<feature type="domain" description="NlpC/P60" evidence="5">
    <location>
        <begin position="138"/>
        <end position="262"/>
    </location>
</feature>
<evidence type="ECO:0000259" key="5">
    <source>
        <dbReference type="PROSITE" id="PS51935"/>
    </source>
</evidence>
<organism evidence="6 7">
    <name type="scientific">Terrihabitans soli</name>
    <dbReference type="NCBI Taxonomy" id="708113"/>
    <lineage>
        <taxon>Bacteria</taxon>
        <taxon>Pseudomonadati</taxon>
        <taxon>Pseudomonadota</taxon>
        <taxon>Alphaproteobacteria</taxon>
        <taxon>Hyphomicrobiales</taxon>
        <taxon>Terrihabitans</taxon>
    </lineage>
</organism>
<reference evidence="6 7" key="1">
    <citation type="submission" date="2020-08" db="EMBL/GenBank/DDBJ databases">
        <title>Genome sequence of Rhizobiales bacterium strain IZ6.</title>
        <authorList>
            <person name="Nakai R."/>
            <person name="Naganuma T."/>
        </authorList>
    </citation>
    <scope>NUCLEOTIDE SEQUENCE [LARGE SCALE GENOMIC DNA]</scope>
    <source>
        <strain evidence="6 7">IZ6</strain>
    </source>
</reference>
<keyword evidence="7" id="KW-1185">Reference proteome</keyword>
<dbReference type="Proteomes" id="UP000515317">
    <property type="component" value="Chromosome"/>
</dbReference>
<gene>
    <name evidence="6" type="ORF">IZ6_27600</name>
</gene>
<keyword evidence="3" id="KW-0378">Hydrolase</keyword>
<dbReference type="PANTHER" id="PTHR47359:SF3">
    <property type="entry name" value="NLP_P60 DOMAIN-CONTAINING PROTEIN-RELATED"/>
    <property type="match status" value="1"/>
</dbReference>
<dbReference type="InterPro" id="IPR038765">
    <property type="entry name" value="Papain-like_cys_pep_sf"/>
</dbReference>
<evidence type="ECO:0000256" key="4">
    <source>
        <dbReference type="ARBA" id="ARBA00022807"/>
    </source>
</evidence>
<dbReference type="SUPFAM" id="SSF54001">
    <property type="entry name" value="Cysteine proteinases"/>
    <property type="match status" value="1"/>
</dbReference>
<dbReference type="KEGG" id="tso:IZ6_27600"/>
<evidence type="ECO:0000313" key="6">
    <source>
        <dbReference type="EMBL" id="BCJ92025.1"/>
    </source>
</evidence>
<dbReference type="GO" id="GO:0008234">
    <property type="term" value="F:cysteine-type peptidase activity"/>
    <property type="evidence" value="ECO:0007669"/>
    <property type="project" value="UniProtKB-KW"/>
</dbReference>
<evidence type="ECO:0000313" key="7">
    <source>
        <dbReference type="Proteomes" id="UP000515317"/>
    </source>
</evidence>
<dbReference type="InterPro" id="IPR051794">
    <property type="entry name" value="PG_Endopeptidase_C40"/>
</dbReference>
<evidence type="ECO:0000256" key="2">
    <source>
        <dbReference type="ARBA" id="ARBA00022670"/>
    </source>
</evidence>
<keyword evidence="4" id="KW-0788">Thiol protease</keyword>